<dbReference type="Gene3D" id="3.30.470.20">
    <property type="entry name" value="ATP-grasp fold, B domain"/>
    <property type="match status" value="1"/>
</dbReference>
<dbReference type="AlphaFoldDB" id="A0A452UXB6"/>
<feature type="compositionally biased region" description="Basic and acidic residues" evidence="9">
    <location>
        <begin position="682"/>
        <end position="694"/>
    </location>
</feature>
<evidence type="ECO:0000256" key="4">
    <source>
        <dbReference type="ARBA" id="ARBA00022741"/>
    </source>
</evidence>
<dbReference type="Ensembl" id="ENSUMAT00000030523.1">
    <property type="protein sequence ID" value="ENSUMAP00000025776.1"/>
    <property type="gene ID" value="ENSUMAG00000018756.1"/>
</dbReference>
<comment type="catalytic activity">
    <reaction evidence="8">
        <text>L-glutamyl-[protein] + glycine + ATP = glycyl-L-glutamyl-[protein] + ADP + phosphate + H(+)</text>
        <dbReference type="Rhea" id="RHEA:67180"/>
        <dbReference type="Rhea" id="RHEA-COMP:10208"/>
        <dbReference type="Rhea" id="RHEA-COMP:17207"/>
        <dbReference type="ChEBI" id="CHEBI:15378"/>
        <dbReference type="ChEBI" id="CHEBI:29973"/>
        <dbReference type="ChEBI" id="CHEBI:30616"/>
        <dbReference type="ChEBI" id="CHEBI:43474"/>
        <dbReference type="ChEBI" id="CHEBI:57305"/>
        <dbReference type="ChEBI" id="CHEBI:167890"/>
        <dbReference type="ChEBI" id="CHEBI:456216"/>
    </reaction>
    <physiologicalReaction direction="left-to-right" evidence="8">
        <dbReference type="Rhea" id="RHEA:67181"/>
    </physiologicalReaction>
</comment>
<gene>
    <name evidence="10" type="primary">TTLL8</name>
</gene>
<dbReference type="Pfam" id="PF03133">
    <property type="entry name" value="TTL"/>
    <property type="match status" value="1"/>
</dbReference>
<reference evidence="10" key="1">
    <citation type="submission" date="2019-03" db="UniProtKB">
        <authorList>
            <consortium name="Ensembl"/>
        </authorList>
    </citation>
    <scope>IDENTIFICATION</scope>
</reference>
<evidence type="ECO:0000256" key="1">
    <source>
        <dbReference type="ARBA" id="ARBA00004611"/>
    </source>
</evidence>
<feature type="region of interest" description="Disordered" evidence="9">
    <location>
        <begin position="1"/>
        <end position="26"/>
    </location>
</feature>
<dbReference type="GeneTree" id="ENSGT00940000162265"/>
<dbReference type="PROSITE" id="PS51221">
    <property type="entry name" value="TTL"/>
    <property type="match status" value="1"/>
</dbReference>
<sequence>RKPAREGTQAGGVGEEEAELKRGISQDLTSSPKLDRYKIARQLTEKAIKEKKIFAIYGHYPVIRATLRRKGWVEKKFHFLPKVIPNADDDSAGVTGKENQEVALEKTDDIHDVMSRLVKNEMPYFLWTIKRDVIDYHSLSCDQMLNHYGKTASFTTKIGLCVSMRSLPWYVQANPDSFFPRCYGLCTESEKQEFLDDFRRTVASSILKWVVSHQNHGRGKPSSRGEASGEAHLERRLANAESKLKGLSGQLVDAACKVCQAYLGQLEHEDIDVSEDASKDLTEDEWRDLTQQYYSLIHGDAFISNSRNHFSQCQALLNKIASVNPQTDIDGLRNIWIIKPAAKSRGRDIVCMNRVEEILELVAADPLSAKDNKWVVQKYIETPLLIYDTKFDIRQWFLVTDWNPLTIWFYKESYLRFSTQRFSLENLDSAIHLCNNSIQRHLRNDKDRSPLLPYHNMWTSTRFREYLQKRGRGAARAGVIYPAMKRAIANTMRAAQDRVEPRRNSFELYGADFILGRDFQPWLIEINSSPTMHASTPVTAQLCAQVQEDTIKVVVDRKVDRNCDIGNFELLWRQPAVELPPFHGSDLCVEGVSVRRAKKQMPPIPNVNFPSSLLDVQPLKVRCPSAMPNPALGPPHTALQQDSKLKDARVLPGTFPVPLRRSADRSCQVQSANAEAGGKIEFPTRDFQHIDRKAPKAGLTKAESGRHPGANTPSEHPLPSVLPSVKTAEGAPFQPPKPPGNSAAACARPSPGSAGGCLLLVLQGKAGVWGPGPLSLSPQGLRRDHPAPCLVCGSLPAAQQCKRCRSFCAAVLQGASFMPLGGGRGGGAWTP</sequence>
<dbReference type="SUPFAM" id="SSF56059">
    <property type="entry name" value="Glutathione synthetase ATP-binding domain-like"/>
    <property type="match status" value="1"/>
</dbReference>
<dbReference type="InterPro" id="IPR004344">
    <property type="entry name" value="TTL/TTLL_fam"/>
</dbReference>
<accession>A0A452UXB6</accession>
<dbReference type="GO" id="GO:0030317">
    <property type="term" value="P:flagellated sperm motility"/>
    <property type="evidence" value="ECO:0007669"/>
    <property type="project" value="Ensembl"/>
</dbReference>
<dbReference type="GO" id="GO:0015630">
    <property type="term" value="C:microtubule cytoskeleton"/>
    <property type="evidence" value="ECO:0007669"/>
    <property type="project" value="Ensembl"/>
</dbReference>
<comment type="subcellular location">
    <subcellularLocation>
        <location evidence="1">Cytoplasm</location>
        <location evidence="1">Cytoskeleton</location>
        <location evidence="1">Flagellum axoneme</location>
    </subcellularLocation>
</comment>
<keyword evidence="4" id="KW-0547">Nucleotide-binding</keyword>
<evidence type="ECO:0000313" key="10">
    <source>
        <dbReference type="Ensembl" id="ENSUMAP00000025776"/>
    </source>
</evidence>
<keyword evidence="3" id="KW-0436">Ligase</keyword>
<dbReference type="GO" id="GO:0036126">
    <property type="term" value="C:sperm flagellum"/>
    <property type="evidence" value="ECO:0007669"/>
    <property type="project" value="Ensembl"/>
</dbReference>
<evidence type="ECO:0000256" key="6">
    <source>
        <dbReference type="ARBA" id="ARBA00022846"/>
    </source>
</evidence>
<keyword evidence="2" id="KW-0963">Cytoplasm</keyword>
<keyword evidence="7" id="KW-0206">Cytoskeleton</keyword>
<dbReference type="PANTHER" id="PTHR45870:SF3">
    <property type="entry name" value="PROTEIN MONOGLYCYLASE TTLL8"/>
    <property type="match status" value="1"/>
</dbReference>
<evidence type="ECO:0000256" key="8">
    <source>
        <dbReference type="ARBA" id="ARBA00048944"/>
    </source>
</evidence>
<organism evidence="10">
    <name type="scientific">Ursus maritimus</name>
    <name type="common">Polar bear</name>
    <name type="synonym">Thalarctos maritimus</name>
    <dbReference type="NCBI Taxonomy" id="29073"/>
    <lineage>
        <taxon>Eukaryota</taxon>
        <taxon>Metazoa</taxon>
        <taxon>Chordata</taxon>
        <taxon>Craniata</taxon>
        <taxon>Vertebrata</taxon>
        <taxon>Euteleostomi</taxon>
        <taxon>Mammalia</taxon>
        <taxon>Eutheria</taxon>
        <taxon>Laurasiatheria</taxon>
        <taxon>Carnivora</taxon>
        <taxon>Caniformia</taxon>
        <taxon>Ursidae</taxon>
        <taxon>Ursus</taxon>
    </lineage>
</organism>
<evidence type="ECO:0000256" key="2">
    <source>
        <dbReference type="ARBA" id="ARBA00022490"/>
    </source>
</evidence>
<keyword evidence="6" id="KW-0282">Flagellum</keyword>
<keyword evidence="6" id="KW-0969">Cilium</keyword>
<evidence type="ECO:0000256" key="3">
    <source>
        <dbReference type="ARBA" id="ARBA00022598"/>
    </source>
</evidence>
<dbReference type="PANTHER" id="PTHR45870">
    <property type="entry name" value="TUBULIN MONOGLYCYLASE TTLL3"/>
    <property type="match status" value="1"/>
</dbReference>
<dbReference type="GO" id="GO:0005524">
    <property type="term" value="F:ATP binding"/>
    <property type="evidence" value="ECO:0007669"/>
    <property type="project" value="UniProtKB-KW"/>
</dbReference>
<dbReference type="GO" id="GO:0060271">
    <property type="term" value="P:cilium assembly"/>
    <property type="evidence" value="ECO:0007669"/>
    <property type="project" value="Ensembl"/>
</dbReference>
<protein>
    <submittedName>
        <fullName evidence="10">Protein monoglycylase TTLL8-like</fullName>
    </submittedName>
</protein>
<evidence type="ECO:0000256" key="7">
    <source>
        <dbReference type="ARBA" id="ARBA00023212"/>
    </source>
</evidence>
<evidence type="ECO:0000256" key="9">
    <source>
        <dbReference type="SAM" id="MobiDB-lite"/>
    </source>
</evidence>
<evidence type="ECO:0000256" key="5">
    <source>
        <dbReference type="ARBA" id="ARBA00022840"/>
    </source>
</evidence>
<keyword evidence="5" id="KW-0067">ATP-binding</keyword>
<keyword evidence="6" id="KW-0966">Cell projection</keyword>
<dbReference type="GO" id="GO:0005930">
    <property type="term" value="C:axoneme"/>
    <property type="evidence" value="ECO:0007669"/>
    <property type="project" value="Ensembl"/>
</dbReference>
<dbReference type="GO" id="GO:0070736">
    <property type="term" value="F:protein-glycine ligase activity, initiating"/>
    <property type="evidence" value="ECO:0007669"/>
    <property type="project" value="Ensembl"/>
</dbReference>
<proteinExistence type="predicted"/>
<name>A0A452UXB6_URSMA</name>
<dbReference type="FunFam" id="3.30.470.20:FF:000032">
    <property type="entry name" value="tubulin monoglycylase TTLL3 isoform X2"/>
    <property type="match status" value="1"/>
</dbReference>
<dbReference type="InterPro" id="IPR051437">
    <property type="entry name" value="TTLL_monoglycylase"/>
</dbReference>
<feature type="region of interest" description="Disordered" evidence="9">
    <location>
        <begin position="655"/>
        <end position="747"/>
    </location>
</feature>